<dbReference type="EMBL" id="MT144393">
    <property type="protein sequence ID" value="QJA53093.1"/>
    <property type="molecule type" value="Genomic_DNA"/>
</dbReference>
<reference evidence="1" key="1">
    <citation type="submission" date="2020-03" db="EMBL/GenBank/DDBJ databases">
        <title>The deep terrestrial virosphere.</title>
        <authorList>
            <person name="Holmfeldt K."/>
            <person name="Nilsson E."/>
            <person name="Simone D."/>
            <person name="Lopez-Fernandez M."/>
            <person name="Wu X."/>
            <person name="de Brujin I."/>
            <person name="Lundin D."/>
            <person name="Andersson A."/>
            <person name="Bertilsson S."/>
            <person name="Dopson M."/>
        </authorList>
    </citation>
    <scope>NUCLEOTIDE SEQUENCE</scope>
    <source>
        <strain evidence="1">TM448A03230</strain>
    </source>
</reference>
<accession>A0A6H1ZYS5</accession>
<name>A0A6H1ZYS5_9ZZZZ</name>
<organism evidence="1">
    <name type="scientific">viral metagenome</name>
    <dbReference type="NCBI Taxonomy" id="1070528"/>
    <lineage>
        <taxon>unclassified sequences</taxon>
        <taxon>metagenomes</taxon>
        <taxon>organismal metagenomes</taxon>
    </lineage>
</organism>
<evidence type="ECO:0000313" key="1">
    <source>
        <dbReference type="EMBL" id="QJA53093.1"/>
    </source>
</evidence>
<dbReference type="AlphaFoldDB" id="A0A6H1ZYS5"/>
<sequence>MKKEGKEVSQTIPLPYERHSLTNNWMWTLPRPNVTGIFCHPIVMGSIPVTGAIVF</sequence>
<proteinExistence type="predicted"/>
<protein>
    <submittedName>
        <fullName evidence="1">Uncharacterized protein</fullName>
    </submittedName>
</protein>
<gene>
    <name evidence="1" type="ORF">TM448A03230_0005</name>
</gene>